<dbReference type="PANTHER" id="PTHR30404:SF0">
    <property type="entry name" value="N-ACETYLMURAMOYL-L-ALANINE AMIDASE AMIC"/>
    <property type="match status" value="1"/>
</dbReference>
<protein>
    <submittedName>
        <fullName evidence="4">N-acetylmuramoyl-L-alanine amidase</fullName>
    </submittedName>
</protein>
<gene>
    <name evidence="4" type="ORF">SAMN05421737_11528</name>
</gene>
<dbReference type="SMART" id="SM00646">
    <property type="entry name" value="Ami_3"/>
    <property type="match status" value="1"/>
</dbReference>
<dbReference type="NCBIfam" id="TIGR02883">
    <property type="entry name" value="spore_cwlD"/>
    <property type="match status" value="1"/>
</dbReference>
<feature type="transmembrane region" description="Helical" evidence="2">
    <location>
        <begin position="6"/>
        <end position="22"/>
    </location>
</feature>
<dbReference type="SUPFAM" id="SSF53187">
    <property type="entry name" value="Zn-dependent exopeptidases"/>
    <property type="match status" value="1"/>
</dbReference>
<name>A0A1G6P8F6_9BACI</name>
<dbReference type="InterPro" id="IPR002508">
    <property type="entry name" value="MurNAc-LAA_cat"/>
</dbReference>
<reference evidence="5" key="1">
    <citation type="submission" date="2016-09" db="EMBL/GenBank/DDBJ databases">
        <authorList>
            <person name="Varghese N."/>
            <person name="Submissions S."/>
        </authorList>
    </citation>
    <scope>NUCLEOTIDE SEQUENCE [LARGE SCALE GENOMIC DNA]</scope>
    <source>
        <strain evidence="5">25nlg</strain>
    </source>
</reference>
<proteinExistence type="predicted"/>
<dbReference type="Proteomes" id="UP000242662">
    <property type="component" value="Unassembled WGS sequence"/>
</dbReference>
<dbReference type="AlphaFoldDB" id="A0A1G6P8F6"/>
<dbReference type="InterPro" id="IPR050695">
    <property type="entry name" value="N-acetylmuramoyl_amidase_3"/>
</dbReference>
<evidence type="ECO:0000313" key="4">
    <source>
        <dbReference type="EMBL" id="SDC75766.1"/>
    </source>
</evidence>
<dbReference type="GO" id="GO:0008745">
    <property type="term" value="F:N-acetylmuramoyl-L-alanine amidase activity"/>
    <property type="evidence" value="ECO:0007669"/>
    <property type="project" value="InterPro"/>
</dbReference>
<dbReference type="EMBL" id="FMYM01000015">
    <property type="protein sequence ID" value="SDC75766.1"/>
    <property type="molecule type" value="Genomic_DNA"/>
</dbReference>
<dbReference type="CDD" id="cd02696">
    <property type="entry name" value="MurNAc-LAA"/>
    <property type="match status" value="1"/>
</dbReference>
<keyword evidence="2" id="KW-0472">Membrane</keyword>
<dbReference type="GO" id="GO:0009253">
    <property type="term" value="P:peptidoglycan catabolic process"/>
    <property type="evidence" value="ECO:0007669"/>
    <property type="project" value="InterPro"/>
</dbReference>
<keyword evidence="1" id="KW-0378">Hydrolase</keyword>
<evidence type="ECO:0000313" key="5">
    <source>
        <dbReference type="Proteomes" id="UP000242662"/>
    </source>
</evidence>
<keyword evidence="5" id="KW-1185">Reference proteome</keyword>
<evidence type="ECO:0000256" key="1">
    <source>
        <dbReference type="ARBA" id="ARBA00022801"/>
    </source>
</evidence>
<dbReference type="PANTHER" id="PTHR30404">
    <property type="entry name" value="N-ACETYLMURAMOYL-L-ALANINE AMIDASE"/>
    <property type="match status" value="1"/>
</dbReference>
<dbReference type="GO" id="GO:0030288">
    <property type="term" value="C:outer membrane-bounded periplasmic space"/>
    <property type="evidence" value="ECO:0007669"/>
    <property type="project" value="TreeGrafter"/>
</dbReference>
<accession>A0A1G6P8F6</accession>
<dbReference type="Gene3D" id="3.40.630.40">
    <property type="entry name" value="Zn-dependent exopeptidases"/>
    <property type="match status" value="1"/>
</dbReference>
<evidence type="ECO:0000259" key="3">
    <source>
        <dbReference type="SMART" id="SM00646"/>
    </source>
</evidence>
<dbReference type="STRING" id="1464122.SAMN05421737_11528"/>
<keyword evidence="2" id="KW-1133">Transmembrane helix</keyword>
<evidence type="ECO:0000256" key="2">
    <source>
        <dbReference type="SAM" id="Phobius"/>
    </source>
</evidence>
<sequence>MTKYKWFIFVSAMAVAIVLFWFQADRSSNGSPTTWHMPLSGKVIVLDPGHGGIDGGATSKSGLIEKEVTLAVALKLRDYLQEAGALVFMTREEDMDLADEDVVKIRRRKVQDLKRRVQVVNESSADLFVSIHMNAIPSPKWRGAQTFYHLKEHKNAELATLIQDELRNQLENTKRHAKPIHHVYLLKEAKIPGVLVEAGFLSNPDEARLLETEEYQRKLAASIYTGMLRFVSGEVVEEQTKGMETK</sequence>
<dbReference type="InterPro" id="IPR014234">
    <property type="entry name" value="Spore_CwlD"/>
</dbReference>
<feature type="domain" description="MurNAc-LAA" evidence="3">
    <location>
        <begin position="117"/>
        <end position="228"/>
    </location>
</feature>
<organism evidence="4 5">
    <name type="scientific">Shouchella lonarensis</name>
    <dbReference type="NCBI Taxonomy" id="1464122"/>
    <lineage>
        <taxon>Bacteria</taxon>
        <taxon>Bacillati</taxon>
        <taxon>Bacillota</taxon>
        <taxon>Bacilli</taxon>
        <taxon>Bacillales</taxon>
        <taxon>Bacillaceae</taxon>
        <taxon>Shouchella</taxon>
    </lineage>
</organism>
<dbReference type="Pfam" id="PF01520">
    <property type="entry name" value="Amidase_3"/>
    <property type="match status" value="1"/>
</dbReference>
<keyword evidence="2" id="KW-0812">Transmembrane</keyword>